<protein>
    <recommendedName>
        <fullName evidence="4">PNPLA domain-containing protein</fullName>
    </recommendedName>
</protein>
<keyword evidence="3" id="KW-0443">Lipid metabolism</keyword>
<keyword evidence="2" id="KW-0442">Lipid degradation</keyword>
<dbReference type="Gene3D" id="3.40.1090.10">
    <property type="entry name" value="Cytosolic phospholipase A2 catalytic domain"/>
    <property type="match status" value="1"/>
</dbReference>
<dbReference type="InterPro" id="IPR002641">
    <property type="entry name" value="PNPLA_dom"/>
</dbReference>
<dbReference type="AlphaFoldDB" id="A0A3B0ZUC3"/>
<dbReference type="InterPro" id="IPR050301">
    <property type="entry name" value="NTE"/>
</dbReference>
<dbReference type="GO" id="GO:0016042">
    <property type="term" value="P:lipid catabolic process"/>
    <property type="evidence" value="ECO:0007669"/>
    <property type="project" value="UniProtKB-KW"/>
</dbReference>
<evidence type="ECO:0000313" key="5">
    <source>
        <dbReference type="EMBL" id="VAW97088.1"/>
    </source>
</evidence>
<accession>A0A3B0ZUC3</accession>
<dbReference type="SUPFAM" id="SSF52151">
    <property type="entry name" value="FabD/lysophospholipase-like"/>
    <property type="match status" value="1"/>
</dbReference>
<keyword evidence="1" id="KW-0378">Hydrolase</keyword>
<evidence type="ECO:0000256" key="2">
    <source>
        <dbReference type="ARBA" id="ARBA00022963"/>
    </source>
</evidence>
<evidence type="ECO:0000256" key="1">
    <source>
        <dbReference type="ARBA" id="ARBA00022801"/>
    </source>
</evidence>
<organism evidence="5">
    <name type="scientific">hydrothermal vent metagenome</name>
    <dbReference type="NCBI Taxonomy" id="652676"/>
    <lineage>
        <taxon>unclassified sequences</taxon>
        <taxon>metagenomes</taxon>
        <taxon>ecological metagenomes</taxon>
    </lineage>
</organism>
<dbReference type="PROSITE" id="PS51635">
    <property type="entry name" value="PNPLA"/>
    <property type="match status" value="1"/>
</dbReference>
<reference evidence="5" key="1">
    <citation type="submission" date="2018-06" db="EMBL/GenBank/DDBJ databases">
        <authorList>
            <person name="Zhirakovskaya E."/>
        </authorList>
    </citation>
    <scope>NUCLEOTIDE SEQUENCE</scope>
</reference>
<name>A0A3B0ZUC3_9ZZZZ</name>
<dbReference type="InterPro" id="IPR016035">
    <property type="entry name" value="Acyl_Trfase/lysoPLipase"/>
</dbReference>
<proteinExistence type="predicted"/>
<dbReference type="EMBL" id="UOFR01000043">
    <property type="protein sequence ID" value="VAW97088.1"/>
    <property type="molecule type" value="Genomic_DNA"/>
</dbReference>
<dbReference type="PANTHER" id="PTHR14226">
    <property type="entry name" value="NEUROPATHY TARGET ESTERASE/SWISS CHEESE D.MELANOGASTER"/>
    <property type="match status" value="1"/>
</dbReference>
<gene>
    <name evidence="5" type="ORF">MNBD_GAMMA21-845</name>
</gene>
<dbReference type="Pfam" id="PF01734">
    <property type="entry name" value="Patatin"/>
    <property type="match status" value="1"/>
</dbReference>
<sequence length="305" mass="33806">MNKKTDKLRIGVVLSSGGARGVFAHTGFLQAIEELDIDIAAIAGCSAGALVGGIYASGTSISKWSDVLATTSPRDYWRPDSKLRFLWHMIMKRGRGYTGFSETDTAINFIRKQLTAATFANCRIPFYSLAMNLTHSVKTFFGEGELAPRIMASAAIPILYRPVEIDGELFSDGATLDLAPTDAICCKHDLDILIVHHTAIHCQGKEGLHRVITQPWSLLEILYLQLYSERPWYLVNMPVNETHCQCGCGAVVLVLKPDLPELGWPMRGDGLKLQESARIQGIELLSQQMEKWGKKTIKSKSIFKH</sequence>
<feature type="domain" description="PNPLA" evidence="4">
    <location>
        <begin position="13"/>
        <end position="185"/>
    </location>
</feature>
<evidence type="ECO:0000259" key="4">
    <source>
        <dbReference type="PROSITE" id="PS51635"/>
    </source>
</evidence>
<evidence type="ECO:0000256" key="3">
    <source>
        <dbReference type="ARBA" id="ARBA00023098"/>
    </source>
</evidence>
<dbReference type="PANTHER" id="PTHR14226:SF29">
    <property type="entry name" value="NEUROPATHY TARGET ESTERASE SWS"/>
    <property type="match status" value="1"/>
</dbReference>
<dbReference type="GO" id="GO:0016787">
    <property type="term" value="F:hydrolase activity"/>
    <property type="evidence" value="ECO:0007669"/>
    <property type="project" value="UniProtKB-KW"/>
</dbReference>